<gene>
    <name evidence="1" type="ORF">PGH26_03560</name>
</gene>
<sequence>MTVGIGVLDIIDAKTVEAVDLDTRNMSLDGRVLGVTGVPFEANTIDQGLTV</sequence>
<dbReference type="Proteomes" id="UP001303532">
    <property type="component" value="Chromosome"/>
</dbReference>
<name>A0ABZ0KZG3_9BACL</name>
<evidence type="ECO:0000313" key="2">
    <source>
        <dbReference type="Proteomes" id="UP001303532"/>
    </source>
</evidence>
<accession>A0ABZ0KZG3</accession>
<proteinExistence type="predicted"/>
<protein>
    <submittedName>
        <fullName evidence="1">Uncharacterized protein</fullName>
    </submittedName>
</protein>
<organism evidence="1 2">
    <name type="scientific">Sporosarcina jeotgali</name>
    <dbReference type="NCBI Taxonomy" id="3020056"/>
    <lineage>
        <taxon>Bacteria</taxon>
        <taxon>Bacillati</taxon>
        <taxon>Bacillota</taxon>
        <taxon>Bacilli</taxon>
        <taxon>Bacillales</taxon>
        <taxon>Caryophanaceae</taxon>
        <taxon>Sporosarcina</taxon>
    </lineage>
</organism>
<evidence type="ECO:0000313" key="1">
    <source>
        <dbReference type="EMBL" id="WOV85018.1"/>
    </source>
</evidence>
<dbReference type="RefSeq" id="WP_323692655.1">
    <property type="nucleotide sequence ID" value="NZ_CP116341.1"/>
</dbReference>
<reference evidence="1 2" key="1">
    <citation type="submission" date="2023-01" db="EMBL/GenBank/DDBJ databases">
        <title>Sporosarcina sp. nov., isolated from Korean tranditional fermented seafood 'Jeotgal'.</title>
        <authorList>
            <person name="Yang A.-I."/>
        </authorList>
    </citation>
    <scope>NUCLEOTIDE SEQUENCE [LARGE SCALE GENOMIC DNA]</scope>
    <source>
        <strain evidence="1 2">B2O-1</strain>
    </source>
</reference>
<dbReference type="EMBL" id="CP116341">
    <property type="protein sequence ID" value="WOV85018.1"/>
    <property type="molecule type" value="Genomic_DNA"/>
</dbReference>
<keyword evidence="2" id="KW-1185">Reference proteome</keyword>